<dbReference type="InterPro" id="IPR003593">
    <property type="entry name" value="AAA+_ATPase"/>
</dbReference>
<protein>
    <submittedName>
        <fullName evidence="5">ABC-type lipoprotein export system ATPase subunit</fullName>
    </submittedName>
</protein>
<gene>
    <name evidence="5" type="ORF">EDD60_12636</name>
</gene>
<comment type="caution">
    <text evidence="5">The sequence shown here is derived from an EMBL/GenBank/DDBJ whole genome shotgun (WGS) entry which is preliminary data.</text>
</comment>
<dbReference type="InterPro" id="IPR027417">
    <property type="entry name" value="P-loop_NTPase"/>
</dbReference>
<feature type="domain" description="ABC transporter" evidence="4">
    <location>
        <begin position="2"/>
        <end position="230"/>
    </location>
</feature>
<evidence type="ECO:0000256" key="2">
    <source>
        <dbReference type="ARBA" id="ARBA00022840"/>
    </source>
</evidence>
<keyword evidence="3" id="KW-1133">Transmembrane helix</keyword>
<dbReference type="GO" id="GO:0022857">
    <property type="term" value="F:transmembrane transporter activity"/>
    <property type="evidence" value="ECO:0007669"/>
    <property type="project" value="TreeGrafter"/>
</dbReference>
<keyword evidence="1" id="KW-0547">Nucleotide-binding</keyword>
<keyword evidence="6" id="KW-1185">Reference proteome</keyword>
<dbReference type="GeneID" id="98916497"/>
<dbReference type="PROSITE" id="PS50893">
    <property type="entry name" value="ABC_TRANSPORTER_2"/>
    <property type="match status" value="1"/>
</dbReference>
<keyword evidence="2" id="KW-0067">ATP-binding</keyword>
<dbReference type="InterPro" id="IPR003439">
    <property type="entry name" value="ABC_transporter-like_ATP-bd"/>
</dbReference>
<sequence length="659" mass="77436">MLRLEHVSLSYDKPIFKNVDLHFPDTSLFCIHGKSGSGKTTLLNLLTFETPMQEGKIFYNEEEITENNKDDFLFYHVSYIDQDGQYLKNMTIYQHFEFYARLHHLSIDKELVKKYLDKVYLENIEIKKYPSYLSTGQRKRFLIALALMMKKDILILDEPTASLDTENKEKLIEVLKELSKDVLVVCTTHDEMILEAASQVCKIENYQINFEKTMSVIQKNKDKSYQKINKLHYFKYKNIKNKILYIIFIVIGVLSTVFISYSLSQRITLNLQTTEYQNSLSHNGLIYYKLPDARYLDWETYDFIENEDLKMIQQISGVQSITPYYNIKDFHHGEGREFILTSKDGVKKKCSYYWPRQSKNLGIDFYAKIVIFSYDSTQHIQLNGKDIQGTYIDENFAELIDEDVTKGGTLDLDFYLPTEYFEHYTTIEGVEGQLREYQFKDEKCPLSIQFNGVLNSDVYSDSDSSTEGNYVKIFMPVDQVREILKSHAKSENHIYKHPMTYLIMCKQDQKDNVKVAIEQANELYRVRFQDNYHYWGATTTMDSLNLVMLFACMSMVLACCLLSYYQLYLRKSELKLLRREGLSRIMKKYYMEDFWIFSMICLLASILALGILTLISGGIFAMNILFVSWIGISVIYLLVLIGMGYFSYHLIWKRVMTYD</sequence>
<dbReference type="SMART" id="SM00382">
    <property type="entry name" value="AAA"/>
    <property type="match status" value="1"/>
</dbReference>
<dbReference type="InterPro" id="IPR015854">
    <property type="entry name" value="ABC_transpr_LolD-like"/>
</dbReference>
<feature type="transmembrane region" description="Helical" evidence="3">
    <location>
        <begin position="546"/>
        <end position="569"/>
    </location>
</feature>
<keyword evidence="3" id="KW-0812">Transmembrane</keyword>
<dbReference type="EMBL" id="SMCQ01000026">
    <property type="protein sequence ID" value="TCV92551.1"/>
    <property type="molecule type" value="Genomic_DNA"/>
</dbReference>
<organism evidence="5 6">
    <name type="scientific">Longibaculum muris</name>
    <dbReference type="NCBI Taxonomy" id="1796628"/>
    <lineage>
        <taxon>Bacteria</taxon>
        <taxon>Bacillati</taxon>
        <taxon>Bacillota</taxon>
        <taxon>Erysipelotrichia</taxon>
        <taxon>Erysipelotrichales</taxon>
        <taxon>Coprobacillaceae</taxon>
        <taxon>Longibaculum</taxon>
    </lineage>
</organism>
<evidence type="ECO:0000259" key="4">
    <source>
        <dbReference type="PROSITE" id="PS50893"/>
    </source>
</evidence>
<keyword evidence="5" id="KW-0449">Lipoprotein</keyword>
<dbReference type="RefSeq" id="WP_066444460.1">
    <property type="nucleotide sequence ID" value="NZ_JANKBF010000023.1"/>
</dbReference>
<dbReference type="AlphaFoldDB" id="A0A4R3YK44"/>
<evidence type="ECO:0000313" key="6">
    <source>
        <dbReference type="Proteomes" id="UP000295515"/>
    </source>
</evidence>
<dbReference type="PANTHER" id="PTHR24220">
    <property type="entry name" value="IMPORT ATP-BINDING PROTEIN"/>
    <property type="match status" value="1"/>
</dbReference>
<name>A0A4R3YK44_9FIRM</name>
<dbReference type="GO" id="GO:0005886">
    <property type="term" value="C:plasma membrane"/>
    <property type="evidence" value="ECO:0007669"/>
    <property type="project" value="TreeGrafter"/>
</dbReference>
<reference evidence="5 6" key="1">
    <citation type="submission" date="2019-03" db="EMBL/GenBank/DDBJ databases">
        <title>Genomic Encyclopedia of Type Strains, Phase IV (KMG-IV): sequencing the most valuable type-strain genomes for metagenomic binning, comparative biology and taxonomic classification.</title>
        <authorList>
            <person name="Goeker M."/>
        </authorList>
    </citation>
    <scope>NUCLEOTIDE SEQUENCE [LARGE SCALE GENOMIC DNA]</scope>
    <source>
        <strain evidence="5 6">DSM 29487</strain>
    </source>
</reference>
<dbReference type="GO" id="GO:0005524">
    <property type="term" value="F:ATP binding"/>
    <property type="evidence" value="ECO:0007669"/>
    <property type="project" value="UniProtKB-KW"/>
</dbReference>
<accession>A0A4R3YK44</accession>
<dbReference type="GO" id="GO:0016887">
    <property type="term" value="F:ATP hydrolysis activity"/>
    <property type="evidence" value="ECO:0007669"/>
    <property type="project" value="InterPro"/>
</dbReference>
<evidence type="ECO:0000256" key="1">
    <source>
        <dbReference type="ARBA" id="ARBA00022741"/>
    </source>
</evidence>
<feature type="transmembrane region" description="Helical" evidence="3">
    <location>
        <begin position="626"/>
        <end position="646"/>
    </location>
</feature>
<dbReference type="SUPFAM" id="SSF52540">
    <property type="entry name" value="P-loop containing nucleoside triphosphate hydrolases"/>
    <property type="match status" value="1"/>
</dbReference>
<dbReference type="Pfam" id="PF00005">
    <property type="entry name" value="ABC_tran"/>
    <property type="match status" value="1"/>
</dbReference>
<proteinExistence type="predicted"/>
<feature type="transmembrane region" description="Helical" evidence="3">
    <location>
        <begin position="594"/>
        <end position="620"/>
    </location>
</feature>
<feature type="transmembrane region" description="Helical" evidence="3">
    <location>
        <begin position="243"/>
        <end position="263"/>
    </location>
</feature>
<evidence type="ECO:0000313" key="5">
    <source>
        <dbReference type="EMBL" id="TCV92551.1"/>
    </source>
</evidence>
<keyword evidence="3" id="KW-0472">Membrane</keyword>
<dbReference type="Proteomes" id="UP000295515">
    <property type="component" value="Unassembled WGS sequence"/>
</dbReference>
<dbReference type="Gene3D" id="3.40.50.300">
    <property type="entry name" value="P-loop containing nucleotide triphosphate hydrolases"/>
    <property type="match status" value="1"/>
</dbReference>
<evidence type="ECO:0000256" key="3">
    <source>
        <dbReference type="SAM" id="Phobius"/>
    </source>
</evidence>